<comment type="caution">
    <text evidence="1">The sequence shown here is derived from an EMBL/GenBank/DDBJ whole genome shotgun (WGS) entry which is preliminary data.</text>
</comment>
<dbReference type="Proteomes" id="UP000076154">
    <property type="component" value="Unassembled WGS sequence"/>
</dbReference>
<protein>
    <submittedName>
        <fullName evidence="1">Uncharacterized protein</fullName>
    </submittedName>
</protein>
<proteinExistence type="predicted"/>
<organism evidence="1 2">
    <name type="scientific">Hypsizygus marmoreus</name>
    <name type="common">White beech mushroom</name>
    <name type="synonym">Agaricus marmoreus</name>
    <dbReference type="NCBI Taxonomy" id="39966"/>
    <lineage>
        <taxon>Eukaryota</taxon>
        <taxon>Fungi</taxon>
        <taxon>Dikarya</taxon>
        <taxon>Basidiomycota</taxon>
        <taxon>Agaricomycotina</taxon>
        <taxon>Agaricomycetes</taxon>
        <taxon>Agaricomycetidae</taxon>
        <taxon>Agaricales</taxon>
        <taxon>Tricholomatineae</taxon>
        <taxon>Lyophyllaceae</taxon>
        <taxon>Hypsizygus</taxon>
    </lineage>
</organism>
<evidence type="ECO:0000313" key="1">
    <source>
        <dbReference type="EMBL" id="RDB18195.1"/>
    </source>
</evidence>
<name>A0A369JCN6_HYPMA</name>
<gene>
    <name evidence="1" type="ORF">Hypma_000447</name>
</gene>
<dbReference type="AlphaFoldDB" id="A0A369JCN6"/>
<reference evidence="1" key="1">
    <citation type="submission" date="2018-04" db="EMBL/GenBank/DDBJ databases">
        <title>Whole genome sequencing of Hypsizygus marmoreus.</title>
        <authorList>
            <person name="Choi I.-G."/>
            <person name="Min B."/>
            <person name="Kim J.-G."/>
            <person name="Kim S."/>
            <person name="Oh Y.-L."/>
            <person name="Kong W.-S."/>
            <person name="Park H."/>
            <person name="Jeong J."/>
            <person name="Song E.-S."/>
        </authorList>
    </citation>
    <scope>NUCLEOTIDE SEQUENCE [LARGE SCALE GENOMIC DNA]</scope>
    <source>
        <strain evidence="1">51987-8</strain>
    </source>
</reference>
<sequence length="76" mass="8587">MHVGLAAVDKEDDVVALHRKSDFRWHGQLGWTRDFGRQCVKMIISSGLLLHFTVRCFSAFPILGKRIAVKANYNAS</sequence>
<keyword evidence="2" id="KW-1185">Reference proteome</keyword>
<accession>A0A369JCN6</accession>
<dbReference type="InParanoid" id="A0A369JCN6"/>
<evidence type="ECO:0000313" key="2">
    <source>
        <dbReference type="Proteomes" id="UP000076154"/>
    </source>
</evidence>
<dbReference type="EMBL" id="LUEZ02000106">
    <property type="protein sequence ID" value="RDB18195.1"/>
    <property type="molecule type" value="Genomic_DNA"/>
</dbReference>